<dbReference type="InterPro" id="IPR013103">
    <property type="entry name" value="RVT_2"/>
</dbReference>
<reference evidence="3" key="1">
    <citation type="journal article" date="2022" name="Int. J. Mol. Sci.">
        <title>Draft Genome of Tanacetum Coccineum: Genomic Comparison of Closely Related Tanacetum-Family Plants.</title>
        <authorList>
            <person name="Yamashiro T."/>
            <person name="Shiraishi A."/>
            <person name="Nakayama K."/>
            <person name="Satake H."/>
        </authorList>
    </citation>
    <scope>NUCLEOTIDE SEQUENCE</scope>
</reference>
<accession>A0ABQ5CXI6</accession>
<dbReference type="EMBL" id="BQNB010014554">
    <property type="protein sequence ID" value="GJT29579.1"/>
    <property type="molecule type" value="Genomic_DNA"/>
</dbReference>
<comment type="caution">
    <text evidence="3">The sequence shown here is derived from an EMBL/GenBank/DDBJ whole genome shotgun (WGS) entry which is preliminary data.</text>
</comment>
<dbReference type="PANTHER" id="PTHR11439:SF463">
    <property type="entry name" value="REVERSE TRANSCRIPTASE TY1_COPIA-TYPE DOMAIN-CONTAINING PROTEIN"/>
    <property type="match status" value="1"/>
</dbReference>
<protein>
    <submittedName>
        <fullName evidence="3">Retrovirus-related pol polyprotein from transposon TNT 1-94</fullName>
    </submittedName>
</protein>
<name>A0ABQ5CXI6_9ASTR</name>
<gene>
    <name evidence="3" type="ORF">Tco_0909854</name>
</gene>
<dbReference type="CDD" id="cd09272">
    <property type="entry name" value="RNase_HI_RT_Ty1"/>
    <property type="match status" value="1"/>
</dbReference>
<evidence type="ECO:0000259" key="2">
    <source>
        <dbReference type="Pfam" id="PF07727"/>
    </source>
</evidence>
<feature type="region of interest" description="Disordered" evidence="1">
    <location>
        <begin position="590"/>
        <end position="612"/>
    </location>
</feature>
<dbReference type="Pfam" id="PF07727">
    <property type="entry name" value="RVT_2"/>
    <property type="match status" value="1"/>
</dbReference>
<dbReference type="Proteomes" id="UP001151760">
    <property type="component" value="Unassembled WGS sequence"/>
</dbReference>
<evidence type="ECO:0000256" key="1">
    <source>
        <dbReference type="SAM" id="MobiDB-lite"/>
    </source>
</evidence>
<keyword evidence="4" id="KW-1185">Reference proteome</keyword>
<proteinExistence type="predicted"/>
<reference evidence="3" key="2">
    <citation type="submission" date="2022-01" db="EMBL/GenBank/DDBJ databases">
        <authorList>
            <person name="Yamashiro T."/>
            <person name="Shiraishi A."/>
            <person name="Satake H."/>
            <person name="Nakayama K."/>
        </authorList>
    </citation>
    <scope>NUCLEOTIDE SEQUENCE</scope>
</reference>
<dbReference type="InterPro" id="IPR043502">
    <property type="entry name" value="DNA/RNA_pol_sf"/>
</dbReference>
<organism evidence="3 4">
    <name type="scientific">Tanacetum coccineum</name>
    <dbReference type="NCBI Taxonomy" id="301880"/>
    <lineage>
        <taxon>Eukaryota</taxon>
        <taxon>Viridiplantae</taxon>
        <taxon>Streptophyta</taxon>
        <taxon>Embryophyta</taxon>
        <taxon>Tracheophyta</taxon>
        <taxon>Spermatophyta</taxon>
        <taxon>Magnoliopsida</taxon>
        <taxon>eudicotyledons</taxon>
        <taxon>Gunneridae</taxon>
        <taxon>Pentapetalae</taxon>
        <taxon>asterids</taxon>
        <taxon>campanulids</taxon>
        <taxon>Asterales</taxon>
        <taxon>Asteraceae</taxon>
        <taxon>Asteroideae</taxon>
        <taxon>Anthemideae</taxon>
        <taxon>Anthemidinae</taxon>
        <taxon>Tanacetum</taxon>
    </lineage>
</organism>
<dbReference type="PANTHER" id="PTHR11439">
    <property type="entry name" value="GAG-POL-RELATED RETROTRANSPOSON"/>
    <property type="match status" value="1"/>
</dbReference>
<sequence length="631" mass="71365">MDVKSAFLNGKPKEEVYVKQLPGFKSNEFINHVCKLDKALYGLKQDPRAWYETLSTFLTEHKFVRGKIDNTLFVYKTQTDVILVQIYVDNIIFGFTSTKSCKEFAKLMTQRYEMSMIGVLTYFFGFQIKQFKRGISINQEKYVKDLLKKYDINGSSVKTPIVPPNNLGSDLSGKAVNETQYRGVIGSLMYLTASRPDIQFSTCLCVRYQANPKESHLIAIKRIFRKSTSGTCQLLGGKIVCWSAKKQQSIAMSSAKAEYVAATGCCTNILWMKSQLTDYDIIYEKAFTRTPNQYKEYLSEFWYTAKALKNSTVWFLTPSGGILDEVEVNTFRNAIEAHYFAHSSEYVEPHSIEIVRQWFLIIRVNIDYARLIWEDLISKLDKKTRERVVPYLRFLSMLLEHEIEGYVNDGVTLNLTQVFSVHNWARKKSQPDGPPFIEHMLAICNVEKLVAIKAPKTSLKDKKKVPKGTKPGAKYRHRRKQILVLYNHPQSKIEVTKGVSSLKGDLDPNPSQPPTSTPVVAGMYNEVQQATCGPTSLGVTSKEGVNPQLNRVVSASTTKHVYSYSIILHSKFASRHDASAASIAEADLGKFDPNDSVSHQQEKSKFSSEGLEIVLTKPATRKGADSIEKCD</sequence>
<evidence type="ECO:0000313" key="3">
    <source>
        <dbReference type="EMBL" id="GJT29579.1"/>
    </source>
</evidence>
<evidence type="ECO:0000313" key="4">
    <source>
        <dbReference type="Proteomes" id="UP001151760"/>
    </source>
</evidence>
<dbReference type="SUPFAM" id="SSF56672">
    <property type="entry name" value="DNA/RNA polymerases"/>
    <property type="match status" value="1"/>
</dbReference>
<feature type="domain" description="Reverse transcriptase Ty1/copia-type" evidence="2">
    <location>
        <begin position="1"/>
        <end position="162"/>
    </location>
</feature>